<dbReference type="AlphaFoldDB" id="A0A511MTC4"/>
<dbReference type="RefSeq" id="WP_186818884.1">
    <property type="nucleotide sequence ID" value="NZ_BJXA01000117.1"/>
</dbReference>
<dbReference type="EMBL" id="BJXA01000117">
    <property type="protein sequence ID" value="GEM43832.1"/>
    <property type="molecule type" value="Genomic_DNA"/>
</dbReference>
<dbReference type="Proteomes" id="UP000321424">
    <property type="component" value="Unassembled WGS sequence"/>
</dbReference>
<keyword evidence="2" id="KW-1185">Reference proteome</keyword>
<accession>A0A511MTC4</accession>
<proteinExistence type="predicted"/>
<organism evidence="1 2">
    <name type="scientific">Nocardia ninae NBRC 108245</name>
    <dbReference type="NCBI Taxonomy" id="1210091"/>
    <lineage>
        <taxon>Bacteria</taxon>
        <taxon>Bacillati</taxon>
        <taxon>Actinomycetota</taxon>
        <taxon>Actinomycetes</taxon>
        <taxon>Mycobacteriales</taxon>
        <taxon>Nocardiaceae</taxon>
        <taxon>Nocardia</taxon>
    </lineage>
</organism>
<evidence type="ECO:0000313" key="1">
    <source>
        <dbReference type="EMBL" id="GEM43832.1"/>
    </source>
</evidence>
<comment type="caution">
    <text evidence="1">The sequence shown here is derived from an EMBL/GenBank/DDBJ whole genome shotgun (WGS) entry which is preliminary data.</text>
</comment>
<reference evidence="1 2" key="1">
    <citation type="submission" date="2019-07" db="EMBL/GenBank/DDBJ databases">
        <title>Whole genome shotgun sequence of Nocardia ninae NBRC 108245.</title>
        <authorList>
            <person name="Hosoyama A."/>
            <person name="Uohara A."/>
            <person name="Ohji S."/>
            <person name="Ichikawa N."/>
        </authorList>
    </citation>
    <scope>NUCLEOTIDE SEQUENCE [LARGE SCALE GENOMIC DNA]</scope>
    <source>
        <strain evidence="1 2">NBRC 108245</strain>
    </source>
</reference>
<sequence>MQTTATTACTTPNCPNPAIGTLPVYIPADENHRVCGECLTAYWACFEASEDDYS</sequence>
<gene>
    <name evidence="1" type="ORF">NN4_83510</name>
</gene>
<evidence type="ECO:0000313" key="2">
    <source>
        <dbReference type="Proteomes" id="UP000321424"/>
    </source>
</evidence>
<protein>
    <submittedName>
        <fullName evidence="1">Uncharacterized protein</fullName>
    </submittedName>
</protein>
<name>A0A511MTC4_9NOCA</name>